<gene>
    <name evidence="2" type="ORF">EZI54_04300</name>
</gene>
<feature type="domain" description="Glycosyl transferase family 28 C-terminal" evidence="1">
    <location>
        <begin position="2"/>
        <end position="141"/>
    </location>
</feature>
<dbReference type="EMBL" id="SJDL01000005">
    <property type="protein sequence ID" value="TBW58083.1"/>
    <property type="molecule type" value="Genomic_DNA"/>
</dbReference>
<evidence type="ECO:0000313" key="2">
    <source>
        <dbReference type="EMBL" id="TBW58083.1"/>
    </source>
</evidence>
<proteinExistence type="predicted"/>
<reference evidence="2 3" key="1">
    <citation type="submission" date="2019-02" db="EMBL/GenBank/DDBJ databases">
        <title>Marinobacter halodurans sp. nov., a marine bacterium isolated from sea tidal flat.</title>
        <authorList>
            <person name="Yoo Y."/>
            <person name="Lee D.W."/>
            <person name="Kim B.S."/>
            <person name="Kim J.-J."/>
        </authorList>
    </citation>
    <scope>NUCLEOTIDE SEQUENCE [LARGE SCALE GENOMIC DNA]</scope>
    <source>
        <strain evidence="2 3">YJ-S3-2</strain>
    </source>
</reference>
<accession>A0ABY1ZND5</accession>
<name>A0ABY1ZND5_9GAMM</name>
<dbReference type="Gene3D" id="3.40.50.2000">
    <property type="entry name" value="Glycogen Phosphorylase B"/>
    <property type="match status" value="1"/>
</dbReference>
<keyword evidence="3" id="KW-1185">Reference proteome</keyword>
<dbReference type="Proteomes" id="UP000313645">
    <property type="component" value="Unassembled WGS sequence"/>
</dbReference>
<dbReference type="Pfam" id="PF04101">
    <property type="entry name" value="Glyco_tran_28_C"/>
    <property type="match status" value="1"/>
</dbReference>
<sequence length="164" mass="18492">MTVGTQLAFDRLVRALDTWIGPEQRYPAFAQIGRGEYRPEHISYERYLDPEAYQKYLHAAQVVVGHCGIGTILSCNDQGIPVVVVPRRFDLGEHRNDHQIATAQQVEARGLARVVYDESQLGAVLEEVLSGEQKPQAVHRERERLARNLNRTVNRFLGTAGELS</sequence>
<evidence type="ECO:0000259" key="1">
    <source>
        <dbReference type="Pfam" id="PF04101"/>
    </source>
</evidence>
<dbReference type="SUPFAM" id="SSF53756">
    <property type="entry name" value="UDP-Glycosyltransferase/glycogen phosphorylase"/>
    <property type="match status" value="1"/>
</dbReference>
<protein>
    <submittedName>
        <fullName evidence="2">Glucuronosyltransferase</fullName>
    </submittedName>
</protein>
<organism evidence="2 3">
    <name type="scientific">Marinobacter halodurans</name>
    <dbReference type="NCBI Taxonomy" id="2528979"/>
    <lineage>
        <taxon>Bacteria</taxon>
        <taxon>Pseudomonadati</taxon>
        <taxon>Pseudomonadota</taxon>
        <taxon>Gammaproteobacteria</taxon>
        <taxon>Pseudomonadales</taxon>
        <taxon>Marinobacteraceae</taxon>
        <taxon>Marinobacter</taxon>
    </lineage>
</organism>
<comment type="caution">
    <text evidence="2">The sequence shown here is derived from an EMBL/GenBank/DDBJ whole genome shotgun (WGS) entry which is preliminary data.</text>
</comment>
<evidence type="ECO:0000313" key="3">
    <source>
        <dbReference type="Proteomes" id="UP000313645"/>
    </source>
</evidence>
<dbReference type="InterPro" id="IPR007235">
    <property type="entry name" value="Glyco_trans_28_C"/>
</dbReference>
<dbReference type="RefSeq" id="WP_131479407.1">
    <property type="nucleotide sequence ID" value="NZ_SJDL01000005.1"/>
</dbReference>